<dbReference type="PANTHER" id="PTHR19367:SF18">
    <property type="entry name" value="T CELL RECEPTOR ALPHA VARIABLE 16"/>
    <property type="match status" value="1"/>
</dbReference>
<dbReference type="Ensembl" id="ENSSRHT00000084943.1">
    <property type="protein sequence ID" value="ENSSRHP00000082711.1"/>
    <property type="gene ID" value="ENSSRHG00000040925.1"/>
</dbReference>
<dbReference type="AlphaFoldDB" id="A0A673LWT3"/>
<dbReference type="InterPro" id="IPR051287">
    <property type="entry name" value="TCR_variable_region"/>
</dbReference>
<dbReference type="SMART" id="SM00409">
    <property type="entry name" value="IG"/>
    <property type="match status" value="1"/>
</dbReference>
<name>A0A673LWT3_9TELE</name>
<evidence type="ECO:0000259" key="6">
    <source>
        <dbReference type="PROSITE" id="PS50835"/>
    </source>
</evidence>
<dbReference type="InterPro" id="IPR003599">
    <property type="entry name" value="Ig_sub"/>
</dbReference>
<feature type="domain" description="Ig-like" evidence="6">
    <location>
        <begin position="27"/>
        <end position="128"/>
    </location>
</feature>
<dbReference type="InterPro" id="IPR007110">
    <property type="entry name" value="Ig-like_dom"/>
</dbReference>
<dbReference type="InterPro" id="IPR013106">
    <property type="entry name" value="Ig_V-set"/>
</dbReference>
<dbReference type="InterPro" id="IPR013783">
    <property type="entry name" value="Ig-like_fold"/>
</dbReference>
<organism evidence="7 8">
    <name type="scientific">Sinocyclocheilus rhinocerous</name>
    <dbReference type="NCBI Taxonomy" id="307959"/>
    <lineage>
        <taxon>Eukaryota</taxon>
        <taxon>Metazoa</taxon>
        <taxon>Chordata</taxon>
        <taxon>Craniata</taxon>
        <taxon>Vertebrata</taxon>
        <taxon>Euteleostomi</taxon>
        <taxon>Actinopterygii</taxon>
        <taxon>Neopterygii</taxon>
        <taxon>Teleostei</taxon>
        <taxon>Ostariophysi</taxon>
        <taxon>Cypriniformes</taxon>
        <taxon>Cyprinidae</taxon>
        <taxon>Cyprininae</taxon>
        <taxon>Sinocyclocheilus</taxon>
    </lineage>
</organism>
<dbReference type="SMART" id="SM00406">
    <property type="entry name" value="IGv"/>
    <property type="match status" value="1"/>
</dbReference>
<evidence type="ECO:0000313" key="7">
    <source>
        <dbReference type="Ensembl" id="ENSSRHP00000082711.1"/>
    </source>
</evidence>
<evidence type="ECO:0000313" key="8">
    <source>
        <dbReference type="Proteomes" id="UP000472270"/>
    </source>
</evidence>
<dbReference type="SUPFAM" id="SSF48726">
    <property type="entry name" value="Immunoglobulin"/>
    <property type="match status" value="1"/>
</dbReference>
<evidence type="ECO:0000256" key="1">
    <source>
        <dbReference type="ARBA" id="ARBA00022729"/>
    </source>
</evidence>
<dbReference type="GO" id="GO:0042101">
    <property type="term" value="C:T cell receptor complex"/>
    <property type="evidence" value="ECO:0007669"/>
    <property type="project" value="UniProtKB-KW"/>
</dbReference>
<keyword evidence="2" id="KW-1064">Adaptive immunity</keyword>
<keyword evidence="1" id="KW-0732">Signal</keyword>
<dbReference type="InterPro" id="IPR036179">
    <property type="entry name" value="Ig-like_dom_sf"/>
</dbReference>
<proteinExistence type="predicted"/>
<sequence>FICTIKNISQKCSSSFSVAVFGNVIKPNKTDVFAEEGSSVTLSCSFSASGGSDYLHWYRQYGRSKPVFLVLIYSNAKEAQQSDVDPRFSVKVEKREKNHVDLKISSAAVSDSALYYCALQSTVTGNTSALYKNLLQGETREKHNINLMQKLSKHETKILKSKILKLVKRPVCFTVCKFKWDYETTGRFILVHPESKRLS</sequence>
<dbReference type="Proteomes" id="UP000472270">
    <property type="component" value="Unassembled WGS sequence"/>
</dbReference>
<protein>
    <submittedName>
        <fullName evidence="7">T-cell receptor alpha/delta variable 36.2.12</fullName>
    </submittedName>
</protein>
<keyword evidence="5" id="KW-0391">Immunity</keyword>
<reference evidence="7" key="2">
    <citation type="submission" date="2025-09" db="UniProtKB">
        <authorList>
            <consortium name="Ensembl"/>
        </authorList>
    </citation>
    <scope>IDENTIFICATION</scope>
</reference>
<accession>A0A673LWT3</accession>
<dbReference type="PROSITE" id="PS50835">
    <property type="entry name" value="IG_LIKE"/>
    <property type="match status" value="1"/>
</dbReference>
<evidence type="ECO:0000256" key="2">
    <source>
        <dbReference type="ARBA" id="ARBA00023130"/>
    </source>
</evidence>
<dbReference type="PANTHER" id="PTHR19367">
    <property type="entry name" value="T-CELL RECEPTOR ALPHA CHAIN V REGION"/>
    <property type="match status" value="1"/>
</dbReference>
<evidence type="ECO:0000256" key="3">
    <source>
        <dbReference type="ARBA" id="ARBA00023170"/>
    </source>
</evidence>
<keyword evidence="8" id="KW-1185">Reference proteome</keyword>
<keyword evidence="4" id="KW-0393">Immunoglobulin domain</keyword>
<evidence type="ECO:0000256" key="5">
    <source>
        <dbReference type="ARBA" id="ARBA00043266"/>
    </source>
</evidence>
<dbReference type="Pfam" id="PF07686">
    <property type="entry name" value="V-set"/>
    <property type="match status" value="1"/>
</dbReference>
<dbReference type="Gene3D" id="2.60.40.10">
    <property type="entry name" value="Immunoglobulins"/>
    <property type="match status" value="1"/>
</dbReference>
<evidence type="ECO:0000256" key="4">
    <source>
        <dbReference type="ARBA" id="ARBA00023319"/>
    </source>
</evidence>
<reference evidence="7" key="1">
    <citation type="submission" date="2025-08" db="UniProtKB">
        <authorList>
            <consortium name="Ensembl"/>
        </authorList>
    </citation>
    <scope>IDENTIFICATION</scope>
</reference>
<keyword evidence="5" id="KW-1279">T cell receptor</keyword>
<dbReference type="GO" id="GO:0002250">
    <property type="term" value="P:adaptive immune response"/>
    <property type="evidence" value="ECO:0007669"/>
    <property type="project" value="UniProtKB-KW"/>
</dbReference>
<keyword evidence="3" id="KW-0675">Receptor</keyword>